<organism evidence="3 4">
    <name type="scientific">Paramecium pentaurelia</name>
    <dbReference type="NCBI Taxonomy" id="43138"/>
    <lineage>
        <taxon>Eukaryota</taxon>
        <taxon>Sar</taxon>
        <taxon>Alveolata</taxon>
        <taxon>Ciliophora</taxon>
        <taxon>Intramacronucleata</taxon>
        <taxon>Oligohymenophorea</taxon>
        <taxon>Peniculida</taxon>
        <taxon>Parameciidae</taxon>
        <taxon>Paramecium</taxon>
    </lineage>
</organism>
<gene>
    <name evidence="3" type="ORF">PPENT_87.1.T0890163</name>
</gene>
<evidence type="ECO:0000313" key="3">
    <source>
        <dbReference type="EMBL" id="CAD8187611.1"/>
    </source>
</evidence>
<dbReference type="AlphaFoldDB" id="A0A8S1WF64"/>
<feature type="region of interest" description="Disordered" evidence="2">
    <location>
        <begin position="1"/>
        <end position="30"/>
    </location>
</feature>
<dbReference type="Proteomes" id="UP000689195">
    <property type="component" value="Unassembled WGS sequence"/>
</dbReference>
<reference evidence="3" key="1">
    <citation type="submission" date="2021-01" db="EMBL/GenBank/DDBJ databases">
        <authorList>
            <consortium name="Genoscope - CEA"/>
            <person name="William W."/>
        </authorList>
    </citation>
    <scope>NUCLEOTIDE SEQUENCE</scope>
</reference>
<accession>A0A8S1WF64</accession>
<feature type="coiled-coil region" evidence="1">
    <location>
        <begin position="34"/>
        <end position="203"/>
    </location>
</feature>
<evidence type="ECO:0000256" key="1">
    <source>
        <dbReference type="SAM" id="Coils"/>
    </source>
</evidence>
<dbReference type="EMBL" id="CAJJDO010000089">
    <property type="protein sequence ID" value="CAD8187611.1"/>
    <property type="molecule type" value="Genomic_DNA"/>
</dbReference>
<dbReference type="OrthoDB" id="306352at2759"/>
<protein>
    <submittedName>
        <fullName evidence="3">Uncharacterized protein</fullName>
    </submittedName>
</protein>
<comment type="caution">
    <text evidence="3">The sequence shown here is derived from an EMBL/GenBank/DDBJ whole genome shotgun (WGS) entry which is preliminary data.</text>
</comment>
<evidence type="ECO:0000313" key="4">
    <source>
        <dbReference type="Proteomes" id="UP000689195"/>
    </source>
</evidence>
<sequence length="270" mass="32178">MSDYDNQINGDNDDNDNMVNNSQEKEEQEKKEYFKELVVRLKEVQAKIKQTKTDIENEKQLRQDAAIKLEEKREHIKKLLIKQNQTTTDKVEALIRDTLENLVQQTLQKQQELRDLKESEKERSFLNYELELQFRNLRKYVSDVRQELQESDQHAQKLKIQIQKQTNTNLLLRTDVDEKSQKIQQLKQEAQQLRATIQNLNDVKKVINRVSDQEQIIIESNVQKKPRNSQNNKSASQQRVNYNTHDVDDNFWYGEKQLKLPSVQSTRKKQ</sequence>
<keyword evidence="4" id="KW-1185">Reference proteome</keyword>
<feature type="compositionally biased region" description="Low complexity" evidence="2">
    <location>
        <begin position="1"/>
        <end position="10"/>
    </location>
</feature>
<evidence type="ECO:0000256" key="2">
    <source>
        <dbReference type="SAM" id="MobiDB-lite"/>
    </source>
</evidence>
<proteinExistence type="predicted"/>
<name>A0A8S1WF64_9CILI</name>
<keyword evidence="1" id="KW-0175">Coiled coil</keyword>